<evidence type="ECO:0000256" key="7">
    <source>
        <dbReference type="ARBA" id="ARBA00023136"/>
    </source>
</evidence>
<dbReference type="Pfam" id="PF03448">
    <property type="entry name" value="MgtE_N"/>
    <property type="match status" value="1"/>
</dbReference>
<feature type="transmembrane region" description="Helical" evidence="9">
    <location>
        <begin position="262"/>
        <end position="281"/>
    </location>
</feature>
<dbReference type="GO" id="GO:0008324">
    <property type="term" value="F:monoatomic cation transmembrane transporter activity"/>
    <property type="evidence" value="ECO:0007669"/>
    <property type="project" value="InterPro"/>
</dbReference>
<dbReference type="InterPro" id="IPR036739">
    <property type="entry name" value="SLC41_membr_dom_sf"/>
</dbReference>
<dbReference type="Pfam" id="PF01769">
    <property type="entry name" value="MgtE"/>
    <property type="match status" value="1"/>
</dbReference>
<dbReference type="SUPFAM" id="SSF54631">
    <property type="entry name" value="CBS-domain pair"/>
    <property type="match status" value="1"/>
</dbReference>
<organism evidence="11 12">
    <name type="scientific">Candidatus Kaiserbacteria bacterium CG10_big_fil_rev_8_21_14_0_10_44_10</name>
    <dbReference type="NCBI Taxonomy" id="1974606"/>
    <lineage>
        <taxon>Bacteria</taxon>
        <taxon>Candidatus Kaiseribacteriota</taxon>
    </lineage>
</organism>
<evidence type="ECO:0000256" key="1">
    <source>
        <dbReference type="ARBA" id="ARBA00004141"/>
    </source>
</evidence>
<dbReference type="Gene3D" id="3.10.580.10">
    <property type="entry name" value="CBS-domain"/>
    <property type="match status" value="1"/>
</dbReference>
<dbReference type="Gene3D" id="1.10.357.20">
    <property type="entry name" value="SLC41 divalent cation transporters, integral membrane domain"/>
    <property type="match status" value="1"/>
</dbReference>
<feature type="transmembrane region" description="Helical" evidence="9">
    <location>
        <begin position="361"/>
        <end position="387"/>
    </location>
</feature>
<feature type="transmembrane region" description="Helical" evidence="9">
    <location>
        <begin position="334"/>
        <end position="355"/>
    </location>
</feature>
<evidence type="ECO:0000256" key="2">
    <source>
        <dbReference type="ARBA" id="ARBA00009749"/>
    </source>
</evidence>
<dbReference type="InterPro" id="IPR006667">
    <property type="entry name" value="SLC41_membr_dom"/>
</dbReference>
<dbReference type="Pfam" id="PF00571">
    <property type="entry name" value="CBS"/>
    <property type="match status" value="1"/>
</dbReference>
<feature type="transmembrane region" description="Helical" evidence="9">
    <location>
        <begin position="399"/>
        <end position="422"/>
    </location>
</feature>
<evidence type="ECO:0000313" key="11">
    <source>
        <dbReference type="EMBL" id="PIR85820.1"/>
    </source>
</evidence>
<feature type="domain" description="CBS" evidence="10">
    <location>
        <begin position="178"/>
        <end position="235"/>
    </location>
</feature>
<sequence length="423" mass="46392">MNEDSVNNFDLEGVTRTVTYNKNERLSLLRSLTLPERSAVFNNLSPKVREVVTDSLTFNEVLEILDHLDPLRVHQILFKMRDKKRKARFLSRLKSDRFEKTEYFLQFHPEASLTLFHLNYLYLSEDTTVGDTANIIENHLRTTGKIPAILVSKGGKLTGEVSLGTLVRERNTNKLRNYVRPVSSVAYNTDRDKVLGLFQSTPHEKVVVTDSDGSVLGVIYSDDVIDLLDSQPAATLYSFAGVEASERPFDAVLDKVRGRYRWLVVNLGTCFLAGGAVSLFGETINQFVALAIFMPMIAGMGGNTSNQTFAIMIRGIATGEISLSNSYPAMIREMGAAAINGVLVALMMVPIALLFGLSLSIALIAGVAIVFNMTIGGFFGTLVPLILKYFGKDPATSAGIFISTATDVLGLLFFLGLATIVLL</sequence>
<keyword evidence="8" id="KW-0129">CBS domain</keyword>
<accession>A0A2H0UHH4</accession>
<dbReference type="Proteomes" id="UP000229612">
    <property type="component" value="Unassembled WGS sequence"/>
</dbReference>
<evidence type="ECO:0000256" key="3">
    <source>
        <dbReference type="ARBA" id="ARBA00022448"/>
    </source>
</evidence>
<evidence type="ECO:0000259" key="10">
    <source>
        <dbReference type="PROSITE" id="PS51371"/>
    </source>
</evidence>
<keyword evidence="3" id="KW-0813">Transport</keyword>
<comment type="caution">
    <text evidence="11">The sequence shown here is derived from an EMBL/GenBank/DDBJ whole genome shotgun (WGS) entry which is preliminary data.</text>
</comment>
<dbReference type="InterPro" id="IPR046342">
    <property type="entry name" value="CBS_dom_sf"/>
</dbReference>
<dbReference type="PANTHER" id="PTHR41394:SF5">
    <property type="entry name" value="SLC41A_MGTE INTEGRAL MEMBRANE DOMAIN-CONTAINING PROTEIN"/>
    <property type="match status" value="1"/>
</dbReference>
<keyword evidence="5" id="KW-0460">Magnesium</keyword>
<proteinExistence type="inferred from homology"/>
<evidence type="ECO:0000256" key="8">
    <source>
        <dbReference type="PROSITE-ProRule" id="PRU00703"/>
    </source>
</evidence>
<evidence type="ECO:0000313" key="12">
    <source>
        <dbReference type="Proteomes" id="UP000229612"/>
    </source>
</evidence>
<evidence type="ECO:0000256" key="9">
    <source>
        <dbReference type="SAM" id="Phobius"/>
    </source>
</evidence>
<dbReference type="SUPFAM" id="SSF158791">
    <property type="entry name" value="MgtE N-terminal domain-like"/>
    <property type="match status" value="1"/>
</dbReference>
<evidence type="ECO:0000256" key="4">
    <source>
        <dbReference type="ARBA" id="ARBA00022692"/>
    </source>
</evidence>
<keyword evidence="6 9" id="KW-1133">Transmembrane helix</keyword>
<name>A0A2H0UHH4_9BACT</name>
<reference evidence="12" key="1">
    <citation type="submission" date="2017-09" db="EMBL/GenBank/DDBJ databases">
        <title>Depth-based differentiation of microbial function through sediment-hosted aquifers and enrichment of novel symbionts in the deep terrestrial subsurface.</title>
        <authorList>
            <person name="Probst A.J."/>
            <person name="Ladd B."/>
            <person name="Jarett J.K."/>
            <person name="Geller-Mcgrath D.E."/>
            <person name="Sieber C.M.K."/>
            <person name="Emerson J.B."/>
            <person name="Anantharaman K."/>
            <person name="Thomas B.C."/>
            <person name="Malmstrom R."/>
            <person name="Stieglmeier M."/>
            <person name="Klingl A."/>
            <person name="Woyke T."/>
            <person name="Ryan C.M."/>
            <person name="Banfield J.F."/>
        </authorList>
    </citation>
    <scope>NUCLEOTIDE SEQUENCE [LARGE SCALE GENOMIC DNA]</scope>
</reference>
<keyword evidence="4 9" id="KW-0812">Transmembrane</keyword>
<dbReference type="GO" id="GO:0016020">
    <property type="term" value="C:membrane"/>
    <property type="evidence" value="ECO:0007669"/>
    <property type="project" value="UniProtKB-SubCell"/>
</dbReference>
<evidence type="ECO:0000256" key="6">
    <source>
        <dbReference type="ARBA" id="ARBA00022989"/>
    </source>
</evidence>
<evidence type="ECO:0000256" key="5">
    <source>
        <dbReference type="ARBA" id="ARBA00022842"/>
    </source>
</evidence>
<comment type="subcellular location">
    <subcellularLocation>
        <location evidence="1">Membrane</location>
        <topology evidence="1">Multi-pass membrane protein</topology>
    </subcellularLocation>
</comment>
<gene>
    <name evidence="11" type="ORF">COU14_02355</name>
</gene>
<dbReference type="InterPro" id="IPR006668">
    <property type="entry name" value="Mg_transptr_MgtE_intracell_dom"/>
</dbReference>
<dbReference type="AlphaFoldDB" id="A0A2H0UHH4"/>
<protein>
    <submittedName>
        <fullName evidence="11">Magnesium transporter</fullName>
    </submittedName>
</protein>
<comment type="similarity">
    <text evidence="2">Belongs to the SLC41A transporter family.</text>
</comment>
<dbReference type="SUPFAM" id="SSF161093">
    <property type="entry name" value="MgtE membrane domain-like"/>
    <property type="match status" value="1"/>
</dbReference>
<dbReference type="PROSITE" id="PS51371">
    <property type="entry name" value="CBS"/>
    <property type="match status" value="1"/>
</dbReference>
<dbReference type="PANTHER" id="PTHR41394">
    <property type="entry name" value="MAGNESIUM TRANSPORTER MGTE"/>
    <property type="match status" value="1"/>
</dbReference>
<keyword evidence="7 9" id="KW-0472">Membrane</keyword>
<dbReference type="InterPro" id="IPR000644">
    <property type="entry name" value="CBS_dom"/>
</dbReference>
<dbReference type="EMBL" id="PFBG01000025">
    <property type="protein sequence ID" value="PIR85820.1"/>
    <property type="molecule type" value="Genomic_DNA"/>
</dbReference>